<evidence type="ECO:0000313" key="2">
    <source>
        <dbReference type="EMBL" id="KOF75109.1"/>
    </source>
</evidence>
<name>A0A0L8GE26_OCTBM</name>
<accession>A0A0L8GE26</accession>
<proteinExistence type="predicted"/>
<reference evidence="2" key="1">
    <citation type="submission" date="2015-07" db="EMBL/GenBank/DDBJ databases">
        <title>MeaNS - Measles Nucleotide Surveillance Program.</title>
        <authorList>
            <person name="Tran T."/>
            <person name="Druce J."/>
        </authorList>
    </citation>
    <scope>NUCLEOTIDE SEQUENCE</scope>
    <source>
        <strain evidence="2">UCB-OBI-ISO-001</strain>
        <tissue evidence="2">Gonad</tissue>
    </source>
</reference>
<dbReference type="Gene3D" id="2.60.120.200">
    <property type="match status" value="1"/>
</dbReference>
<dbReference type="InterPro" id="IPR013320">
    <property type="entry name" value="ConA-like_dom_sf"/>
</dbReference>
<organism evidence="2">
    <name type="scientific">Octopus bimaculoides</name>
    <name type="common">California two-spotted octopus</name>
    <dbReference type="NCBI Taxonomy" id="37653"/>
    <lineage>
        <taxon>Eukaryota</taxon>
        <taxon>Metazoa</taxon>
        <taxon>Spiralia</taxon>
        <taxon>Lophotrochozoa</taxon>
        <taxon>Mollusca</taxon>
        <taxon>Cephalopoda</taxon>
        <taxon>Coleoidea</taxon>
        <taxon>Octopodiformes</taxon>
        <taxon>Octopoda</taxon>
        <taxon>Incirrata</taxon>
        <taxon>Octopodidae</taxon>
        <taxon>Octopus</taxon>
    </lineage>
</organism>
<feature type="domain" description="MAM" evidence="1">
    <location>
        <begin position="115"/>
        <end position="257"/>
    </location>
</feature>
<evidence type="ECO:0000259" key="1">
    <source>
        <dbReference type="PROSITE" id="PS50060"/>
    </source>
</evidence>
<dbReference type="GO" id="GO:0016020">
    <property type="term" value="C:membrane"/>
    <property type="evidence" value="ECO:0007669"/>
    <property type="project" value="InterPro"/>
</dbReference>
<dbReference type="SUPFAM" id="SSF49899">
    <property type="entry name" value="Concanavalin A-like lectins/glucanases"/>
    <property type="match status" value="1"/>
</dbReference>
<dbReference type="AlphaFoldDB" id="A0A0L8GE26"/>
<dbReference type="OrthoDB" id="6125414at2759"/>
<protein>
    <recommendedName>
        <fullName evidence="1">MAM domain-containing protein</fullName>
    </recommendedName>
</protein>
<feature type="domain" description="MAM" evidence="1">
    <location>
        <begin position="1"/>
        <end position="112"/>
    </location>
</feature>
<dbReference type="Pfam" id="PF00629">
    <property type="entry name" value="MAM"/>
    <property type="match status" value="1"/>
</dbReference>
<dbReference type="EMBL" id="KQ422340">
    <property type="protein sequence ID" value="KOF75109.1"/>
    <property type="molecule type" value="Genomic_DNA"/>
</dbReference>
<gene>
    <name evidence="2" type="ORF">OCBIM_22035244mg</name>
</gene>
<dbReference type="InterPro" id="IPR000998">
    <property type="entry name" value="MAM_dom"/>
</dbReference>
<dbReference type="PROSITE" id="PS50060">
    <property type="entry name" value="MAM_2"/>
    <property type="match status" value="2"/>
</dbReference>
<sequence length="261" mass="30147">MYTESSKGQPEHTSKLVFPNIRASAGKSLYFTYYITKNNGKLQLESEDSYGNNIELFQEFGKLKDENWNFACVNVPNYSRNYTYRFIARRTLGFNGHIALLDVGFKEGYCQARSISCNFTNPMICQYHNFMYSKWERVQSGNVSGSTNDVYMQATSIYNTLGLASPSENITSSCVQIRYKIIDRCNLTIYNALNKKLLFSVASQGTTPWLIYQIYIEKNTPTKFIFLKDYAHNIFYRPTYCSVLLDYINVTKNKCPDLGKF</sequence>